<keyword evidence="3" id="KW-1185">Reference proteome</keyword>
<evidence type="ECO:0000313" key="2">
    <source>
        <dbReference type="EMBL" id="KAG6369831.1"/>
    </source>
</evidence>
<feature type="compositionally biased region" description="Polar residues" evidence="1">
    <location>
        <begin position="1"/>
        <end position="31"/>
    </location>
</feature>
<comment type="caution">
    <text evidence="2">The sequence shown here is derived from an EMBL/GenBank/DDBJ whole genome shotgun (WGS) entry which is preliminary data.</text>
</comment>
<dbReference type="EMBL" id="JAGFBS010000063">
    <property type="protein sequence ID" value="KAG6369831.1"/>
    <property type="molecule type" value="Genomic_DNA"/>
</dbReference>
<protein>
    <submittedName>
        <fullName evidence="2">Uncharacterized protein</fullName>
    </submittedName>
</protein>
<evidence type="ECO:0000313" key="3">
    <source>
        <dbReference type="Proteomes" id="UP000683000"/>
    </source>
</evidence>
<proteinExistence type="predicted"/>
<organism evidence="2 3">
    <name type="scientific">Boletus reticuloceps</name>
    <dbReference type="NCBI Taxonomy" id="495285"/>
    <lineage>
        <taxon>Eukaryota</taxon>
        <taxon>Fungi</taxon>
        <taxon>Dikarya</taxon>
        <taxon>Basidiomycota</taxon>
        <taxon>Agaricomycotina</taxon>
        <taxon>Agaricomycetes</taxon>
        <taxon>Agaricomycetidae</taxon>
        <taxon>Boletales</taxon>
        <taxon>Boletineae</taxon>
        <taxon>Boletaceae</taxon>
        <taxon>Boletoideae</taxon>
        <taxon>Boletus</taxon>
    </lineage>
</organism>
<gene>
    <name evidence="2" type="ORF">JVT61DRAFT_13478</name>
</gene>
<dbReference type="Proteomes" id="UP000683000">
    <property type="component" value="Unassembled WGS sequence"/>
</dbReference>
<sequence length="416" mass="46516">MGLSRESSGSDISSFTNPTGGQNWTSSNGLGATQHDFPERAPSTNGDLDDFPFAPAQCHARTLLDKDQVPERELKRCKEFAEKTCTGLGLAADSLAQFSQLCHADMIIKLQASIISLKQQNRQDETQKYITSEEFKDVLKERLRCCLLSPNLTGYVVRTASKILEYAKKNTATFKIPEKGIEDPEILDSIATMVRDLLTSQRSNIKQKVCCQHSGCEMLIDRRHAKLANSMKPQNMWFISFLARTLGPGSHFEITTNHWARYAFLRSSMVTFNGLVDEGRLATVNCNQSSRNMNADSNATNRRMEEGAAADDLEVSMQTSVSGNDKQIWTSNEFWEFVDLLLAKTRAEAAKQDSTVQGQQKILETCVVVLIHWRNHSCSQSNDAHRMFTKCLQADMKLYPPGPSQLSTAPSERVTL</sequence>
<dbReference type="OrthoDB" id="3177248at2759"/>
<dbReference type="AlphaFoldDB" id="A0A8I3A3H6"/>
<reference evidence="2" key="1">
    <citation type="submission" date="2021-03" db="EMBL/GenBank/DDBJ databases">
        <title>Evolutionary innovations through gain and loss of genes in the ectomycorrhizal Boletales.</title>
        <authorList>
            <person name="Wu G."/>
            <person name="Miyauchi S."/>
            <person name="Morin E."/>
            <person name="Yang Z.-L."/>
            <person name="Xu J."/>
            <person name="Martin F.M."/>
        </authorList>
    </citation>
    <scope>NUCLEOTIDE SEQUENCE</scope>
    <source>
        <strain evidence="2">BR01</strain>
    </source>
</reference>
<name>A0A8I3A3H6_9AGAM</name>
<evidence type="ECO:0000256" key="1">
    <source>
        <dbReference type="SAM" id="MobiDB-lite"/>
    </source>
</evidence>
<feature type="region of interest" description="Disordered" evidence="1">
    <location>
        <begin position="1"/>
        <end position="50"/>
    </location>
</feature>
<accession>A0A8I3A3H6</accession>